<dbReference type="AlphaFoldDB" id="A0A1G8D5T3"/>
<reference evidence="1 2" key="1">
    <citation type="submission" date="2020-04" db="EMBL/GenBank/DDBJ databases">
        <authorList>
            <person name="Pajer P."/>
            <person name="Broz P."/>
        </authorList>
    </citation>
    <scope>NUCLEOTIDE SEQUENCE [LARGE SCALE GENOMIC DNA]</scope>
    <source>
        <strain evidence="2">NRL-ATB46093</strain>
    </source>
</reference>
<dbReference type="RefSeq" id="WP_157833094.1">
    <property type="nucleotide sequence ID" value="NZ_CP051177.1"/>
</dbReference>
<dbReference type="EMBL" id="CP051177">
    <property type="protein sequence ID" value="QKX50994.1"/>
    <property type="molecule type" value="Genomic_DNA"/>
</dbReference>
<evidence type="ECO:0000313" key="2">
    <source>
        <dbReference type="Proteomes" id="UP000509222"/>
    </source>
</evidence>
<reference evidence="2" key="2">
    <citation type="submission" date="2020-06" db="EMBL/GenBank/DDBJ databases">
        <title>Isolation of Planomicrobium glaciei.</title>
        <authorList>
            <person name="Malisova L."/>
            <person name="Safrankova R."/>
            <person name="Jakubu V."/>
            <person name="Spanelova P."/>
        </authorList>
    </citation>
    <scope>NUCLEOTIDE SEQUENCE [LARGE SCALE GENOMIC DNA]</scope>
    <source>
        <strain evidence="2">NRL-ATB46093</strain>
    </source>
</reference>
<name>A0A1G8D5T3_9BACL</name>
<dbReference type="STRING" id="459472.SAMN04487975_105145"/>
<keyword evidence="2" id="KW-1185">Reference proteome</keyword>
<evidence type="ECO:0000313" key="1">
    <source>
        <dbReference type="EMBL" id="QKX50994.1"/>
    </source>
</evidence>
<protein>
    <submittedName>
        <fullName evidence="1">Uncharacterized protein</fullName>
    </submittedName>
</protein>
<organism evidence="1 2">
    <name type="scientific">Planococcus glaciei</name>
    <dbReference type="NCBI Taxonomy" id="459472"/>
    <lineage>
        <taxon>Bacteria</taxon>
        <taxon>Bacillati</taxon>
        <taxon>Bacillota</taxon>
        <taxon>Bacilli</taxon>
        <taxon>Bacillales</taxon>
        <taxon>Caryophanaceae</taxon>
        <taxon>Planococcus</taxon>
    </lineage>
</organism>
<dbReference type="Proteomes" id="UP000509222">
    <property type="component" value="Chromosome"/>
</dbReference>
<sequence length="56" mass="6254">MEIGLFALAAILGLAFLVLIGFDMRTKAQVNIAKIQLERDKIALEQKKLELQQKGL</sequence>
<gene>
    <name evidence="1" type="ORF">HF394_10575</name>
</gene>
<proteinExistence type="predicted"/>
<accession>A0A1G8D5T3</accession>